<keyword evidence="3" id="KW-1185">Reference proteome</keyword>
<reference evidence="2 3" key="1">
    <citation type="submission" date="2015-03" db="EMBL/GenBank/DDBJ databases">
        <title>RNA-seq based gene annotation and comparative genomics of four Zymoseptoria species reveal species-specific pathogenicity related genes and transposable element activity.</title>
        <authorList>
            <person name="Grandaubert J."/>
            <person name="Bhattacharyya A."/>
            <person name="Stukenbrock E.H."/>
        </authorList>
    </citation>
    <scope>NUCLEOTIDE SEQUENCE [LARGE SCALE GENOMIC DNA]</scope>
    <source>
        <strain evidence="2 3">Zb18110</strain>
    </source>
</reference>
<dbReference type="STRING" id="1047168.A0A0F4G7W2"/>
<gene>
    <name evidence="2" type="ORF">TI39_contig5865g00011</name>
</gene>
<accession>A0A0F4G7W2</accession>
<dbReference type="OrthoDB" id="10594889at2759"/>
<organism evidence="2 3">
    <name type="scientific">Zymoseptoria brevis</name>
    <dbReference type="NCBI Taxonomy" id="1047168"/>
    <lineage>
        <taxon>Eukaryota</taxon>
        <taxon>Fungi</taxon>
        <taxon>Dikarya</taxon>
        <taxon>Ascomycota</taxon>
        <taxon>Pezizomycotina</taxon>
        <taxon>Dothideomycetes</taxon>
        <taxon>Dothideomycetidae</taxon>
        <taxon>Mycosphaerellales</taxon>
        <taxon>Mycosphaerellaceae</taxon>
        <taxon>Zymoseptoria</taxon>
    </lineage>
</organism>
<dbReference type="EMBL" id="LAFY01005820">
    <property type="protein sequence ID" value="KJX92350.1"/>
    <property type="molecule type" value="Genomic_DNA"/>
</dbReference>
<feature type="chain" id="PRO_5002468225" evidence="1">
    <location>
        <begin position="18"/>
        <end position="111"/>
    </location>
</feature>
<keyword evidence="1" id="KW-0732">Signal</keyword>
<dbReference type="AlphaFoldDB" id="A0A0F4G7W2"/>
<dbReference type="Proteomes" id="UP000033647">
    <property type="component" value="Unassembled WGS sequence"/>
</dbReference>
<comment type="caution">
    <text evidence="2">The sequence shown here is derived from an EMBL/GenBank/DDBJ whole genome shotgun (WGS) entry which is preliminary data.</text>
</comment>
<feature type="signal peptide" evidence="1">
    <location>
        <begin position="1"/>
        <end position="17"/>
    </location>
</feature>
<sequence>MKYSAIVLASGLTAAYALPAAQPATDLAVEKRTLGLLHKVLGSLANTGDSVARRIIPSPIVLRRFYTTIVIRRQQWHSAIVPAIEPAVEPAVEPSIGPAFWPARLPAIRST</sequence>
<proteinExistence type="predicted"/>
<name>A0A0F4G7W2_9PEZI</name>
<evidence type="ECO:0000313" key="3">
    <source>
        <dbReference type="Proteomes" id="UP000033647"/>
    </source>
</evidence>
<protein>
    <submittedName>
        <fullName evidence="2">Uncharacterized protein</fullName>
    </submittedName>
</protein>
<evidence type="ECO:0000256" key="1">
    <source>
        <dbReference type="SAM" id="SignalP"/>
    </source>
</evidence>
<evidence type="ECO:0000313" key="2">
    <source>
        <dbReference type="EMBL" id="KJX92350.1"/>
    </source>
</evidence>